<dbReference type="Pfam" id="PF13306">
    <property type="entry name" value="LRR_5"/>
    <property type="match status" value="1"/>
</dbReference>
<reference evidence="2" key="1">
    <citation type="submission" date="2020-09" db="EMBL/GenBank/DDBJ databases">
        <title>A novel bacterium of genus Paenibacillus, isolated from South China Sea.</title>
        <authorList>
            <person name="Huang H."/>
            <person name="Mo K."/>
            <person name="Hu Y."/>
        </authorList>
    </citation>
    <scope>NUCLEOTIDE SEQUENCE</scope>
    <source>
        <strain evidence="2">IB182496</strain>
    </source>
</reference>
<accession>A0A927BXG2</accession>
<protein>
    <submittedName>
        <fullName evidence="2">Leucine-rich repeat domain-containing protein</fullName>
    </submittedName>
</protein>
<dbReference type="InterPro" id="IPR046780">
    <property type="entry name" value="aBig_2"/>
</dbReference>
<feature type="non-terminal residue" evidence="2">
    <location>
        <position position="544"/>
    </location>
</feature>
<dbReference type="InterPro" id="IPR032675">
    <property type="entry name" value="LRR_dom_sf"/>
</dbReference>
<dbReference type="PANTHER" id="PTHR45661">
    <property type="entry name" value="SURFACE ANTIGEN"/>
    <property type="match status" value="1"/>
</dbReference>
<dbReference type="Proteomes" id="UP000621560">
    <property type="component" value="Unassembled WGS sequence"/>
</dbReference>
<organism evidence="2 3">
    <name type="scientific">Paenibacillus sabuli</name>
    <dbReference type="NCBI Taxonomy" id="2772509"/>
    <lineage>
        <taxon>Bacteria</taxon>
        <taxon>Bacillati</taxon>
        <taxon>Bacillota</taxon>
        <taxon>Bacilli</taxon>
        <taxon>Bacillales</taxon>
        <taxon>Paenibacillaceae</taxon>
        <taxon>Paenibacillus</taxon>
    </lineage>
</organism>
<dbReference type="InterPro" id="IPR026906">
    <property type="entry name" value="LRR_5"/>
</dbReference>
<evidence type="ECO:0000313" key="2">
    <source>
        <dbReference type="EMBL" id="MBD2848667.1"/>
    </source>
</evidence>
<dbReference type="InterPro" id="IPR053139">
    <property type="entry name" value="Surface_bspA-like"/>
</dbReference>
<dbReference type="SUPFAM" id="SSF52058">
    <property type="entry name" value="L domain-like"/>
    <property type="match status" value="1"/>
</dbReference>
<gene>
    <name evidence="2" type="ORF">IDH44_26145</name>
</gene>
<proteinExistence type="predicted"/>
<evidence type="ECO:0000259" key="1">
    <source>
        <dbReference type="Pfam" id="PF20578"/>
    </source>
</evidence>
<dbReference type="EMBL" id="JACXIZ010000089">
    <property type="protein sequence ID" value="MBD2848667.1"/>
    <property type="molecule type" value="Genomic_DNA"/>
</dbReference>
<dbReference type="Pfam" id="PF20578">
    <property type="entry name" value="aBig_2"/>
    <property type="match status" value="1"/>
</dbReference>
<dbReference type="Gene3D" id="1.20.1270.90">
    <property type="entry name" value="AF1782-like"/>
    <property type="match status" value="1"/>
</dbReference>
<dbReference type="PANTHER" id="PTHR45661:SF3">
    <property type="entry name" value="IG-LIKE DOMAIN-CONTAINING PROTEIN"/>
    <property type="match status" value="1"/>
</dbReference>
<evidence type="ECO:0000313" key="3">
    <source>
        <dbReference type="Proteomes" id="UP000621560"/>
    </source>
</evidence>
<sequence length="544" mass="57342">MTSIANSTFANKGLTSVTLPSGLTTMGSAAFKTNGLTSVVIPDNIIYLNEDVFNNNSNLKSVTLPAGLQSIAARAFQYAALETLELPNGLQTIGPRAFERNNLESVVIPESVTSVGHHAFRMNNLSSVTLPSQITEIGEYTFDRNHLTHIEIPDGVTTIGNNAFEQNGLSELVFPRSVSLVENYAFKMNGIQRATILNDEAVLERYAFENNYNLTIVGHPDSTAETFANYMSYTFERYGKALFEGLDSANARLSNYSAGDEAGQVPATALDQLSNAIDEGQTVADAIKTTDPQPLEDATDALTDAIAAFDAQIVPLSIAVPADGTYERDDVLAFTVSYADEVTVTGDPEIALEIGNAGSTQTVKAAYTGERGTALQTLSFEYEVAAGLLDEDGIGVDNEITLPGGATITAADNSPAPFAYTVPSTTGIQIDSGMTDAEAVANDKAALSITYVQGDSATSVTQDVELPTSGSSGTTIAWSSSEEAVVDTDGTVVRPVYTESAASVTLTATISKGEESDTQTFELTVIPQVQTDAEAVADDKAALS</sequence>
<feature type="domain" description="Atrophied bacterial Ig" evidence="1">
    <location>
        <begin position="440"/>
        <end position="527"/>
    </location>
</feature>
<keyword evidence="3" id="KW-1185">Reference proteome</keyword>
<dbReference type="AlphaFoldDB" id="A0A927BXG2"/>
<name>A0A927BXG2_9BACL</name>
<comment type="caution">
    <text evidence="2">The sequence shown here is derived from an EMBL/GenBank/DDBJ whole genome shotgun (WGS) entry which is preliminary data.</text>
</comment>
<dbReference type="Gene3D" id="3.80.10.10">
    <property type="entry name" value="Ribonuclease Inhibitor"/>
    <property type="match status" value="1"/>
</dbReference>